<dbReference type="EMBL" id="OW240914">
    <property type="protein sequence ID" value="CAH2277133.1"/>
    <property type="molecule type" value="Genomic_DNA"/>
</dbReference>
<organism evidence="1 2">
    <name type="scientific">Pelobates cultripes</name>
    <name type="common">Western spadefoot toad</name>
    <dbReference type="NCBI Taxonomy" id="61616"/>
    <lineage>
        <taxon>Eukaryota</taxon>
        <taxon>Metazoa</taxon>
        <taxon>Chordata</taxon>
        <taxon>Craniata</taxon>
        <taxon>Vertebrata</taxon>
        <taxon>Euteleostomi</taxon>
        <taxon>Amphibia</taxon>
        <taxon>Batrachia</taxon>
        <taxon>Anura</taxon>
        <taxon>Pelobatoidea</taxon>
        <taxon>Pelobatidae</taxon>
        <taxon>Pelobates</taxon>
    </lineage>
</organism>
<keyword evidence="2" id="KW-1185">Reference proteome</keyword>
<dbReference type="AlphaFoldDB" id="A0AAD1RTY2"/>
<proteinExistence type="predicted"/>
<evidence type="ECO:0000313" key="2">
    <source>
        <dbReference type="Proteomes" id="UP001295444"/>
    </source>
</evidence>
<accession>A0AAD1RTY2</accession>
<protein>
    <submittedName>
        <fullName evidence="1">Uncharacterized protein</fullName>
    </submittedName>
</protein>
<evidence type="ECO:0000313" key="1">
    <source>
        <dbReference type="EMBL" id="CAH2277133.1"/>
    </source>
</evidence>
<sequence>MAPTTLEGALCSLTDTNPESEPLITAFLQKALDKKSSKLISIWQASVTEIKKDVQDLGSRMTHVETKMEEIVDAHNTAVGQIQHLTAQLAQCEAEIIVLKDRSRRSNIRLRGISLSLKCHWTCYILDLLNRVPKPQHTVASLPRDVLL</sequence>
<dbReference type="Proteomes" id="UP001295444">
    <property type="component" value="Chromosome 03"/>
</dbReference>
<name>A0AAD1RTY2_PELCU</name>
<reference evidence="1" key="1">
    <citation type="submission" date="2022-03" db="EMBL/GenBank/DDBJ databases">
        <authorList>
            <person name="Alioto T."/>
            <person name="Alioto T."/>
            <person name="Gomez Garrido J."/>
        </authorList>
    </citation>
    <scope>NUCLEOTIDE SEQUENCE</scope>
</reference>
<gene>
    <name evidence="1" type="ORF">PECUL_23A039985</name>
</gene>